<feature type="chain" id="PRO_5038403331" description="YtxH domain-containing protein" evidence="1">
    <location>
        <begin position="21"/>
        <end position="92"/>
    </location>
</feature>
<comment type="caution">
    <text evidence="2">The sequence shown here is derived from an EMBL/GenBank/DDBJ whole genome shotgun (WGS) entry which is preliminary data.</text>
</comment>
<reference evidence="2" key="2">
    <citation type="submission" date="2020-09" db="EMBL/GenBank/DDBJ databases">
        <authorList>
            <person name="Sun Q."/>
            <person name="Ohkuma M."/>
        </authorList>
    </citation>
    <scope>NUCLEOTIDE SEQUENCE</scope>
    <source>
        <strain evidence="2">JCM 17251</strain>
    </source>
</reference>
<organism evidence="2 3">
    <name type="scientific">Oceanobacillus indicireducens</name>
    <dbReference type="NCBI Taxonomy" id="1004261"/>
    <lineage>
        <taxon>Bacteria</taxon>
        <taxon>Bacillati</taxon>
        <taxon>Bacillota</taxon>
        <taxon>Bacilli</taxon>
        <taxon>Bacillales</taxon>
        <taxon>Bacillaceae</taxon>
        <taxon>Oceanobacillus</taxon>
    </lineage>
</organism>
<dbReference type="Proteomes" id="UP000624041">
    <property type="component" value="Unassembled WGS sequence"/>
</dbReference>
<feature type="signal peptide" evidence="1">
    <location>
        <begin position="1"/>
        <end position="20"/>
    </location>
</feature>
<evidence type="ECO:0008006" key="4">
    <source>
        <dbReference type="Google" id="ProtNLM"/>
    </source>
</evidence>
<keyword evidence="1" id="KW-0732">Signal</keyword>
<protein>
    <recommendedName>
        <fullName evidence="4">YtxH domain-containing protein</fullName>
    </recommendedName>
</protein>
<dbReference type="RefSeq" id="WP_156856620.1">
    <property type="nucleotide sequence ID" value="NZ_BMOS01000006.1"/>
</dbReference>
<name>A0A917XVB2_9BACI</name>
<evidence type="ECO:0000313" key="3">
    <source>
        <dbReference type="Proteomes" id="UP000624041"/>
    </source>
</evidence>
<dbReference type="AlphaFoldDB" id="A0A917XVB2"/>
<keyword evidence="3" id="KW-1185">Reference proteome</keyword>
<evidence type="ECO:0000313" key="2">
    <source>
        <dbReference type="EMBL" id="GGN54002.1"/>
    </source>
</evidence>
<dbReference type="EMBL" id="BMOS01000006">
    <property type="protein sequence ID" value="GGN54002.1"/>
    <property type="molecule type" value="Genomic_DNA"/>
</dbReference>
<evidence type="ECO:0000256" key="1">
    <source>
        <dbReference type="SAM" id="SignalP"/>
    </source>
</evidence>
<accession>A0A917XVB2</accession>
<proteinExistence type="predicted"/>
<gene>
    <name evidence="2" type="ORF">GCM10007971_11120</name>
</gene>
<sequence>MGQKKLIAGVVAGALLGALAMQFDKDARNYTKTCLNKLKDNSGDLLSNPTETVHKLRDSFDKLNANISVGAENTINALEQVESTLDRLVSKK</sequence>
<reference evidence="2" key="1">
    <citation type="journal article" date="2014" name="Int. J. Syst. Evol. Microbiol.">
        <title>Complete genome sequence of Corynebacterium casei LMG S-19264T (=DSM 44701T), isolated from a smear-ripened cheese.</title>
        <authorList>
            <consortium name="US DOE Joint Genome Institute (JGI-PGF)"/>
            <person name="Walter F."/>
            <person name="Albersmeier A."/>
            <person name="Kalinowski J."/>
            <person name="Ruckert C."/>
        </authorList>
    </citation>
    <scope>NUCLEOTIDE SEQUENCE</scope>
    <source>
        <strain evidence="2">JCM 17251</strain>
    </source>
</reference>